<dbReference type="AlphaFoldDB" id="A0A7G9WAB7"/>
<keyword evidence="1" id="KW-1133">Transmembrane helix</keyword>
<evidence type="ECO:0000313" key="3">
    <source>
        <dbReference type="Proteomes" id="UP000516160"/>
    </source>
</evidence>
<sequence length="474" mass="54546">MKKCNQNDYANFLLEKDLKKLPNIPISQTSKDKILSNVLKTRHHKPRYLGNILEVLKPVTFAASLIIFLLFLNSNFGLMPQSAIDGFYINFESDVEAAEVFLNDELIGVTPFSEKVKGAGNITISKEGYIQWSGKFRGSTLDVAIDSFESPDKYSLYRGSNSIRIIAELTEVRKDTIYFETDVANATVKVNGQVQGVTPLSIKLTSIHNEIEITKENREKISFEIVYDGELRTVGEEIIELTNKGYQINFKTEPLYYPTQSSWLGENELAVLEIRDGQYRGKLLNIDLGKVEIINQDEFNQRDYLNLTKENLVFDQRIFQISDGEMDQYKREYFTSVDERLVNDQGIYIINAKNQTNYIENNPDAKLITIIKGNVYYQIDNTLYKHDLNSNKKEIILSKVEGEVKSLAKTNTGFAVVINNKLFILDNGSLKEHQYFKKVEHIAARENQLIVFNLEDYITIWTYDLEKESMLKIY</sequence>
<evidence type="ECO:0000256" key="1">
    <source>
        <dbReference type="SAM" id="Phobius"/>
    </source>
</evidence>
<feature type="transmembrane region" description="Helical" evidence="1">
    <location>
        <begin position="48"/>
        <end position="72"/>
    </location>
</feature>
<dbReference type="RefSeq" id="WP_213166036.1">
    <property type="nucleotide sequence ID" value="NZ_CP058559.1"/>
</dbReference>
<reference evidence="2 3" key="1">
    <citation type="submission" date="2020-07" db="EMBL/GenBank/DDBJ databases">
        <title>Alkalicella. sp. LB2 genome.</title>
        <authorList>
            <person name="Postec A."/>
            <person name="Quemeneur M."/>
        </authorList>
    </citation>
    <scope>NUCLEOTIDE SEQUENCE [LARGE SCALE GENOMIC DNA]</scope>
    <source>
        <strain evidence="2 3">LB2</strain>
    </source>
</reference>
<dbReference type="EMBL" id="CP058559">
    <property type="protein sequence ID" value="QNO15629.1"/>
    <property type="molecule type" value="Genomic_DNA"/>
</dbReference>
<keyword evidence="1" id="KW-0812">Transmembrane</keyword>
<keyword evidence="3" id="KW-1185">Reference proteome</keyword>
<name>A0A7G9WAB7_ALKCA</name>
<accession>A0A7G9WAB7</accession>
<keyword evidence="1" id="KW-0472">Membrane</keyword>
<dbReference type="KEGG" id="acae:HYG86_13015"/>
<evidence type="ECO:0000313" key="2">
    <source>
        <dbReference type="EMBL" id="QNO15629.1"/>
    </source>
</evidence>
<gene>
    <name evidence="2" type="ORF">HYG86_13015</name>
</gene>
<evidence type="ECO:0008006" key="4">
    <source>
        <dbReference type="Google" id="ProtNLM"/>
    </source>
</evidence>
<protein>
    <recommendedName>
        <fullName evidence="4">PEGA domain-containing protein</fullName>
    </recommendedName>
</protein>
<dbReference type="Proteomes" id="UP000516160">
    <property type="component" value="Chromosome"/>
</dbReference>
<organism evidence="2 3">
    <name type="scientific">Alkalicella caledoniensis</name>
    <dbReference type="NCBI Taxonomy" id="2731377"/>
    <lineage>
        <taxon>Bacteria</taxon>
        <taxon>Bacillati</taxon>
        <taxon>Bacillota</taxon>
        <taxon>Clostridia</taxon>
        <taxon>Eubacteriales</taxon>
        <taxon>Proteinivoracaceae</taxon>
        <taxon>Alkalicella</taxon>
    </lineage>
</organism>
<proteinExistence type="predicted"/>